<protein>
    <recommendedName>
        <fullName evidence="3">EGF-like domain-containing protein</fullName>
    </recommendedName>
</protein>
<reference evidence="4 5" key="1">
    <citation type="submission" date="2024-05" db="EMBL/GenBank/DDBJ databases">
        <authorList>
            <person name="Wallberg A."/>
        </authorList>
    </citation>
    <scope>NUCLEOTIDE SEQUENCE [LARGE SCALE GENOMIC DNA]</scope>
</reference>
<evidence type="ECO:0000256" key="1">
    <source>
        <dbReference type="PROSITE-ProRule" id="PRU00076"/>
    </source>
</evidence>
<gene>
    <name evidence="4" type="ORF">MNOR_LOCUS20197</name>
</gene>
<feature type="domain" description="EGF-like" evidence="3">
    <location>
        <begin position="241"/>
        <end position="283"/>
    </location>
</feature>
<evidence type="ECO:0000259" key="3">
    <source>
        <dbReference type="PROSITE" id="PS50026"/>
    </source>
</evidence>
<feature type="signal peptide" evidence="2">
    <location>
        <begin position="1"/>
        <end position="23"/>
    </location>
</feature>
<dbReference type="InterPro" id="IPR000742">
    <property type="entry name" value="EGF"/>
</dbReference>
<feature type="chain" id="PRO_5043461129" description="EGF-like domain-containing protein" evidence="2">
    <location>
        <begin position="24"/>
        <end position="429"/>
    </location>
</feature>
<dbReference type="Proteomes" id="UP001497623">
    <property type="component" value="Unassembled WGS sequence"/>
</dbReference>
<feature type="non-terminal residue" evidence="4">
    <location>
        <position position="429"/>
    </location>
</feature>
<organism evidence="4 5">
    <name type="scientific">Meganyctiphanes norvegica</name>
    <name type="common">Northern krill</name>
    <name type="synonym">Thysanopoda norvegica</name>
    <dbReference type="NCBI Taxonomy" id="48144"/>
    <lineage>
        <taxon>Eukaryota</taxon>
        <taxon>Metazoa</taxon>
        <taxon>Ecdysozoa</taxon>
        <taxon>Arthropoda</taxon>
        <taxon>Crustacea</taxon>
        <taxon>Multicrustacea</taxon>
        <taxon>Malacostraca</taxon>
        <taxon>Eumalacostraca</taxon>
        <taxon>Eucarida</taxon>
        <taxon>Euphausiacea</taxon>
        <taxon>Euphausiidae</taxon>
        <taxon>Meganyctiphanes</taxon>
    </lineage>
</organism>
<keyword evidence="5" id="KW-1185">Reference proteome</keyword>
<comment type="caution">
    <text evidence="1">Lacks conserved residue(s) required for the propagation of feature annotation.</text>
</comment>
<keyword evidence="1" id="KW-0245">EGF-like domain</keyword>
<evidence type="ECO:0000313" key="5">
    <source>
        <dbReference type="Proteomes" id="UP001497623"/>
    </source>
</evidence>
<name>A0AAV2R3A9_MEGNR</name>
<sequence length="429" mass="49109">MYRIIHLLFRALLACIMLDLASSETSISQECLPCNSTISWASPRIGFLCNEGFPSTPLQAPYTCKYTLEHGVKNYTLQLFLHELHFRENTLEISTCNQRLMHLMRMQSLGRPVKLSRDKFCSIAHPLDYIYTSYVMQPSVLNFTIIKPDDFHLRLPTDHYGKRYGYNITYEIKAIETEPNDSKSPENLVDHAYRSHLSHCNLNGIPVLKPDPAYRSYYNGTHYKFMCECLARGTWGDMCQYDDTCTLETERSLCSNHGKCRIRGSMLTCQCDAKSGFFGTYCEYPYTAQPPDYDNKEAHCSDKCEGKNSHCHVLTMHNKNETRCSCRAGYQLSGDNKTSCLEIHKYDVVVNIPLQEIKNENYDRMVKQIINRWNATVDNLSTAPHPDRGIVQVKFSTDQGNYSLLNTSHLWVDGSSNVKFSATPHLSLG</sequence>
<comment type="caution">
    <text evidence="4">The sequence shown here is derived from an EMBL/GenBank/DDBJ whole genome shotgun (WGS) entry which is preliminary data.</text>
</comment>
<proteinExistence type="predicted"/>
<accession>A0AAV2R3A9</accession>
<dbReference type="PROSITE" id="PS50026">
    <property type="entry name" value="EGF_3"/>
    <property type="match status" value="1"/>
</dbReference>
<dbReference type="AlphaFoldDB" id="A0AAV2R3A9"/>
<dbReference type="SMART" id="SM00181">
    <property type="entry name" value="EGF"/>
    <property type="match status" value="2"/>
</dbReference>
<keyword evidence="2" id="KW-0732">Signal</keyword>
<evidence type="ECO:0000313" key="4">
    <source>
        <dbReference type="EMBL" id="CAL4113803.1"/>
    </source>
</evidence>
<dbReference type="EMBL" id="CAXKWB010015437">
    <property type="protein sequence ID" value="CAL4113803.1"/>
    <property type="molecule type" value="Genomic_DNA"/>
</dbReference>
<evidence type="ECO:0000256" key="2">
    <source>
        <dbReference type="SAM" id="SignalP"/>
    </source>
</evidence>